<proteinExistence type="predicted"/>
<name>A0A423PWF0_9GAMM</name>
<comment type="caution">
    <text evidence="2">The sequence shown here is derived from an EMBL/GenBank/DDBJ whole genome shotgun (WGS) entry which is preliminary data.</text>
</comment>
<dbReference type="PANTHER" id="PTHR43031:SF1">
    <property type="entry name" value="PYRIDINE NUCLEOTIDE-DISULPHIDE OXIDOREDUCTASE"/>
    <property type="match status" value="1"/>
</dbReference>
<evidence type="ECO:0000313" key="3">
    <source>
        <dbReference type="Proteomes" id="UP000283993"/>
    </source>
</evidence>
<accession>A0A423PWF0</accession>
<organism evidence="2 3">
    <name type="scientific">Salinisphaera orenii MK-B5</name>
    <dbReference type="NCBI Taxonomy" id="856730"/>
    <lineage>
        <taxon>Bacteria</taxon>
        <taxon>Pseudomonadati</taxon>
        <taxon>Pseudomonadota</taxon>
        <taxon>Gammaproteobacteria</taxon>
        <taxon>Salinisphaerales</taxon>
        <taxon>Salinisphaeraceae</taxon>
        <taxon>Salinisphaera</taxon>
    </lineage>
</organism>
<reference evidence="2 3" key="1">
    <citation type="submission" date="2013-10" db="EMBL/GenBank/DDBJ databases">
        <title>Salinisphaera orenii MK-B5 Genome Sequencing.</title>
        <authorList>
            <person name="Lai Q."/>
            <person name="Li C."/>
            <person name="Shao Z."/>
        </authorList>
    </citation>
    <scope>NUCLEOTIDE SEQUENCE [LARGE SCALE GENOMIC DNA]</scope>
    <source>
        <strain evidence="2 3">MK-B5</strain>
    </source>
</reference>
<evidence type="ECO:0000313" key="2">
    <source>
        <dbReference type="EMBL" id="ROO29895.1"/>
    </source>
</evidence>
<dbReference type="PANTHER" id="PTHR43031">
    <property type="entry name" value="FAD-DEPENDENT OXIDOREDUCTASE"/>
    <property type="match status" value="1"/>
</dbReference>
<dbReference type="AlphaFoldDB" id="A0A423PWF0"/>
<gene>
    <name evidence="2" type="ORF">SAOR_02090</name>
</gene>
<dbReference type="SMART" id="SM00450">
    <property type="entry name" value="RHOD"/>
    <property type="match status" value="1"/>
</dbReference>
<dbReference type="Pfam" id="PF00581">
    <property type="entry name" value="Rhodanese"/>
    <property type="match status" value="1"/>
</dbReference>
<dbReference type="CDD" id="cd00158">
    <property type="entry name" value="RHOD"/>
    <property type="match status" value="1"/>
</dbReference>
<dbReference type="InterPro" id="IPR050229">
    <property type="entry name" value="GlpE_sulfurtransferase"/>
</dbReference>
<protein>
    <submittedName>
        <fullName evidence="2">Sulfurtransferase</fullName>
    </submittedName>
</protein>
<evidence type="ECO:0000259" key="1">
    <source>
        <dbReference type="PROSITE" id="PS50206"/>
    </source>
</evidence>
<dbReference type="Gene3D" id="3.40.250.10">
    <property type="entry name" value="Rhodanese-like domain"/>
    <property type="match status" value="1"/>
</dbReference>
<dbReference type="RefSeq" id="WP_185015519.1">
    <property type="nucleotide sequence ID" value="NZ_AYKH01000002.1"/>
</dbReference>
<keyword evidence="2" id="KW-0808">Transferase</keyword>
<keyword evidence="3" id="KW-1185">Reference proteome</keyword>
<dbReference type="GO" id="GO:0016740">
    <property type="term" value="F:transferase activity"/>
    <property type="evidence" value="ECO:0007669"/>
    <property type="project" value="UniProtKB-KW"/>
</dbReference>
<dbReference type="EMBL" id="AYKH01000002">
    <property type="protein sequence ID" value="ROO29895.1"/>
    <property type="molecule type" value="Genomic_DNA"/>
</dbReference>
<dbReference type="InterPro" id="IPR001763">
    <property type="entry name" value="Rhodanese-like_dom"/>
</dbReference>
<sequence length="132" mass="14379">MSILHWTRSLIDGAKAPPDDDSTAVSLAGAYRAYRAGARFVDVRQTFEWRDGHIAGSVHRPVDELVSDPRLTVTADALIVTYCAAGARAARAAAALRANGYARVRALAVGYGDWRRAGYPVERPERRDPSAR</sequence>
<dbReference type="Proteomes" id="UP000283993">
    <property type="component" value="Unassembled WGS sequence"/>
</dbReference>
<dbReference type="SUPFAM" id="SSF52821">
    <property type="entry name" value="Rhodanese/Cell cycle control phosphatase"/>
    <property type="match status" value="1"/>
</dbReference>
<dbReference type="InterPro" id="IPR036873">
    <property type="entry name" value="Rhodanese-like_dom_sf"/>
</dbReference>
<feature type="domain" description="Rhodanese" evidence="1">
    <location>
        <begin position="34"/>
        <end position="123"/>
    </location>
</feature>
<dbReference type="PROSITE" id="PS50206">
    <property type="entry name" value="RHODANESE_3"/>
    <property type="match status" value="1"/>
</dbReference>